<accession>H6SKM9</accession>
<keyword evidence="3" id="KW-1185">Reference proteome</keyword>
<dbReference type="GO" id="GO:0003887">
    <property type="term" value="F:DNA-directed DNA polymerase activity"/>
    <property type="evidence" value="ECO:0007669"/>
    <property type="project" value="UniProtKB-EC"/>
</dbReference>
<dbReference type="PANTHER" id="PTHR38767:SF1">
    <property type="entry name" value="DNA POLYMERASE III SUBUNIT CHI"/>
    <property type="match status" value="1"/>
</dbReference>
<dbReference type="KEGG" id="rpm:RSPPHO_01918"/>
<dbReference type="GO" id="GO:0032298">
    <property type="term" value="P:positive regulation of DNA-templated DNA replication initiation"/>
    <property type="evidence" value="ECO:0007669"/>
    <property type="project" value="TreeGrafter"/>
</dbReference>
<organism evidence="2 3">
    <name type="scientific">Pararhodospirillum photometricum DSM 122</name>
    <dbReference type="NCBI Taxonomy" id="1150469"/>
    <lineage>
        <taxon>Bacteria</taxon>
        <taxon>Pseudomonadati</taxon>
        <taxon>Pseudomonadota</taxon>
        <taxon>Alphaproteobacteria</taxon>
        <taxon>Rhodospirillales</taxon>
        <taxon>Rhodospirillaceae</taxon>
        <taxon>Pararhodospirillum</taxon>
    </lineage>
</organism>
<dbReference type="EC" id="2.7.7.7" evidence="2"/>
<evidence type="ECO:0000313" key="3">
    <source>
        <dbReference type="Proteomes" id="UP000033220"/>
    </source>
</evidence>
<dbReference type="Proteomes" id="UP000033220">
    <property type="component" value="Chromosome DSM 122"/>
</dbReference>
<sequence length="169" mass="18945">MTGCRMDFYHLRTLPLEEALPRLLLKATQGGRRAVVRAGSLERVEALDGLLWTFDPASWLPHGAARDGQAARQPIWLTCDEDVPNGACFLFLLDGVWPRTFEGFERSLVLFDGRDDDAVARARSQWREARDLGLALHYWQQTPTGGWEEKAHSPGKQASPPKDFTPEGS</sequence>
<dbReference type="PATRIC" id="fig|1150469.3.peg.2156"/>
<gene>
    <name evidence="2" type="ORF">RSPPHO_01918</name>
</gene>
<feature type="region of interest" description="Disordered" evidence="1">
    <location>
        <begin position="144"/>
        <end position="169"/>
    </location>
</feature>
<keyword evidence="2" id="KW-0808">Transferase</keyword>
<dbReference type="Pfam" id="PF04364">
    <property type="entry name" value="DNA_pol3_chi"/>
    <property type="match status" value="1"/>
</dbReference>
<keyword evidence="2" id="KW-0548">Nucleotidyltransferase</keyword>
<evidence type="ECO:0000256" key="1">
    <source>
        <dbReference type="SAM" id="MobiDB-lite"/>
    </source>
</evidence>
<evidence type="ECO:0000313" key="2">
    <source>
        <dbReference type="EMBL" id="CCG08544.1"/>
    </source>
</evidence>
<name>H6SKM9_PARPM</name>
<dbReference type="OrthoDB" id="9795973at2"/>
<dbReference type="InterPro" id="IPR007459">
    <property type="entry name" value="DNA_pol3_chi"/>
</dbReference>
<dbReference type="EMBL" id="HE663493">
    <property type="protein sequence ID" value="CCG08544.1"/>
    <property type="molecule type" value="Genomic_DNA"/>
</dbReference>
<dbReference type="GO" id="GO:0006260">
    <property type="term" value="P:DNA replication"/>
    <property type="evidence" value="ECO:0007669"/>
    <property type="project" value="InterPro"/>
</dbReference>
<dbReference type="eggNOG" id="COG2927">
    <property type="taxonomic scope" value="Bacteria"/>
</dbReference>
<dbReference type="HOGENOM" id="CLU_131584_4_0_5"/>
<dbReference type="InterPro" id="IPR036768">
    <property type="entry name" value="PolIII_chi_sf"/>
</dbReference>
<dbReference type="PANTHER" id="PTHR38767">
    <property type="entry name" value="DNA POLYMERASE III SUBUNIT CHI"/>
    <property type="match status" value="1"/>
</dbReference>
<dbReference type="RefSeq" id="WP_014415179.1">
    <property type="nucleotide sequence ID" value="NC_017059.1"/>
</dbReference>
<dbReference type="STRING" id="1150469.RSPPHO_01918"/>
<proteinExistence type="predicted"/>
<reference evidence="2 3" key="1">
    <citation type="submission" date="2012-02" db="EMBL/GenBank/DDBJ databases">
        <title>Shotgun genome sequence of Phaeospirillum photometricum DSM 122.</title>
        <authorList>
            <person name="Duquesne K."/>
            <person name="Sturgis J."/>
        </authorList>
    </citation>
    <scope>NUCLEOTIDE SEQUENCE [LARGE SCALE GENOMIC DNA]</scope>
    <source>
        <strain evidence="3">DSM122</strain>
    </source>
</reference>
<dbReference type="GO" id="GO:0003677">
    <property type="term" value="F:DNA binding"/>
    <property type="evidence" value="ECO:0007669"/>
    <property type="project" value="InterPro"/>
</dbReference>
<dbReference type="SUPFAM" id="SSF102400">
    <property type="entry name" value="DNA polymerase III chi subunit"/>
    <property type="match status" value="1"/>
</dbReference>
<protein>
    <submittedName>
        <fullName evidence="2">DNA polymerase III, chi subunit</fullName>
        <ecNumber evidence="2">2.7.7.7</ecNumber>
    </submittedName>
</protein>
<dbReference type="AlphaFoldDB" id="H6SKM9"/>
<dbReference type="Gene3D" id="3.40.50.10110">
    <property type="entry name" value="DNA polymerase III subunit chi"/>
    <property type="match status" value="1"/>
</dbReference>
<dbReference type="NCBIfam" id="NF004347">
    <property type="entry name" value="PRK05728.1-4"/>
    <property type="match status" value="1"/>
</dbReference>